<dbReference type="Pfam" id="PF03155">
    <property type="entry name" value="Alg6_Alg8"/>
    <property type="match status" value="1"/>
</dbReference>
<evidence type="ECO:0000256" key="1">
    <source>
        <dbReference type="ARBA" id="ARBA00004477"/>
    </source>
</evidence>
<evidence type="ECO:0000256" key="4">
    <source>
        <dbReference type="ARBA" id="ARBA00022676"/>
    </source>
</evidence>
<comment type="caution">
    <text evidence="10">Lacks conserved residue(s) required for the propagation of feature annotation.</text>
</comment>
<keyword evidence="8 10" id="KW-1133">Transmembrane helix</keyword>
<reference evidence="11 12" key="1">
    <citation type="submission" date="2024-06" db="EMBL/GenBank/DDBJ databases">
        <authorList>
            <person name="Kraege A."/>
            <person name="Thomma B."/>
        </authorList>
    </citation>
    <scope>NUCLEOTIDE SEQUENCE [LARGE SCALE GENOMIC DNA]</scope>
</reference>
<organism evidence="11 12">
    <name type="scientific">Coccomyxa viridis</name>
    <dbReference type="NCBI Taxonomy" id="1274662"/>
    <lineage>
        <taxon>Eukaryota</taxon>
        <taxon>Viridiplantae</taxon>
        <taxon>Chlorophyta</taxon>
        <taxon>core chlorophytes</taxon>
        <taxon>Trebouxiophyceae</taxon>
        <taxon>Trebouxiophyceae incertae sedis</taxon>
        <taxon>Coccomyxaceae</taxon>
        <taxon>Coccomyxa</taxon>
    </lineage>
</organism>
<comment type="caution">
    <text evidence="11">The sequence shown here is derived from an EMBL/GenBank/DDBJ whole genome shotgun (WGS) entry which is preliminary data.</text>
</comment>
<dbReference type="PANTHER" id="PTHR12413:SF2">
    <property type="entry name" value="DOLICHYL PYROPHOSPHATE GLC1MAN9GLCNAC2 ALPHA-1,3-GLUCOSYLTRANSFERASE-RELATED"/>
    <property type="match status" value="1"/>
</dbReference>
<dbReference type="Proteomes" id="UP001497392">
    <property type="component" value="Unassembled WGS sequence"/>
</dbReference>
<evidence type="ECO:0000256" key="2">
    <source>
        <dbReference type="ARBA" id="ARBA00004922"/>
    </source>
</evidence>
<keyword evidence="5 10" id="KW-0808">Transferase</keyword>
<gene>
    <name evidence="11" type="primary">g8885</name>
    <name evidence="11" type="ORF">VP750_LOCUS7977</name>
</gene>
<feature type="transmembrane region" description="Helical" evidence="10">
    <location>
        <begin position="94"/>
        <end position="120"/>
    </location>
</feature>
<keyword evidence="9 10" id="KW-0472">Membrane</keyword>
<comment type="similarity">
    <text evidence="3 10">Belongs to the ALG6/ALG8 glucosyltransferase family.</text>
</comment>
<sequence length="418" mass="46173">MSHWYVEETSEWTLDYPPLFAWFQRLLAYPAALLDPATLYISKLPYKSPECVLFQRLSVVFTDAVLLSGLWLATRRRCGSQKKVTRYMVAANAGLLIVDHIHFQYNGLLLGILLWSIALIQEGRDVAAAFLFALLLNMKHLFAALAPLYSVYLLRHYCRGPGALYKFATVGSIVAAVFALSFGPFALMGQMPQLLQRLFPFHRGLLHAYWAPNLWALYAFMDKIMSTMVQYLGIPFRSSPASMTGGLVQVSHFSVLPDIGAGAAAAAVLASMIPLLVSVWRRPDPACFACCAALAGLNSFMLGYHVHEKAILMSIVPLALEAAGSLRCARIFQRLSTIGHYSLLPLIYTQDECILKMLMVLAYSVATCILLEQACTEGILEGQEKNVFDLCCGVSLGVGRALDPDIVLLTYLLCEKAQ</sequence>
<dbReference type="EMBL" id="CAXHTA020000015">
    <property type="protein sequence ID" value="CAL5226071.1"/>
    <property type="molecule type" value="Genomic_DNA"/>
</dbReference>
<evidence type="ECO:0000256" key="6">
    <source>
        <dbReference type="ARBA" id="ARBA00022692"/>
    </source>
</evidence>
<evidence type="ECO:0000313" key="12">
    <source>
        <dbReference type="Proteomes" id="UP001497392"/>
    </source>
</evidence>
<evidence type="ECO:0000256" key="9">
    <source>
        <dbReference type="ARBA" id="ARBA00023136"/>
    </source>
</evidence>
<protein>
    <recommendedName>
        <fullName evidence="10">Alpha-1,3-glucosyltransferase</fullName>
        <ecNumber evidence="10">2.4.1.-</ecNumber>
    </recommendedName>
</protein>
<dbReference type="InterPro" id="IPR004856">
    <property type="entry name" value="Glyco_trans_ALG6/ALG8"/>
</dbReference>
<feature type="transmembrane region" description="Helical" evidence="10">
    <location>
        <begin position="53"/>
        <end position="73"/>
    </location>
</feature>
<evidence type="ECO:0000313" key="11">
    <source>
        <dbReference type="EMBL" id="CAL5226071.1"/>
    </source>
</evidence>
<keyword evidence="6 10" id="KW-0812">Transmembrane</keyword>
<dbReference type="EC" id="2.4.1.-" evidence="10"/>
<keyword evidence="12" id="KW-1185">Reference proteome</keyword>
<proteinExistence type="inferred from homology"/>
<feature type="transmembrane region" description="Helical" evidence="10">
    <location>
        <begin position="164"/>
        <end position="187"/>
    </location>
</feature>
<comment type="pathway">
    <text evidence="2 10">Protein modification; protein glycosylation.</text>
</comment>
<evidence type="ECO:0000256" key="7">
    <source>
        <dbReference type="ARBA" id="ARBA00022824"/>
    </source>
</evidence>
<evidence type="ECO:0000256" key="8">
    <source>
        <dbReference type="ARBA" id="ARBA00022989"/>
    </source>
</evidence>
<comment type="subcellular location">
    <subcellularLocation>
        <location evidence="1 10">Endoplasmic reticulum membrane</location>
        <topology evidence="1 10">Multi-pass membrane protein</topology>
    </subcellularLocation>
</comment>
<keyword evidence="7 10" id="KW-0256">Endoplasmic reticulum</keyword>
<evidence type="ECO:0000256" key="3">
    <source>
        <dbReference type="ARBA" id="ARBA00008715"/>
    </source>
</evidence>
<accession>A0ABP1G1I5</accession>
<evidence type="ECO:0000256" key="10">
    <source>
        <dbReference type="RuleBase" id="RU363110"/>
    </source>
</evidence>
<keyword evidence="4 10" id="KW-0328">Glycosyltransferase</keyword>
<name>A0ABP1G1I5_9CHLO</name>
<evidence type="ECO:0000256" key="5">
    <source>
        <dbReference type="ARBA" id="ARBA00022679"/>
    </source>
</evidence>
<feature type="transmembrane region" description="Helical" evidence="10">
    <location>
        <begin position="126"/>
        <end position="152"/>
    </location>
</feature>
<dbReference type="PANTHER" id="PTHR12413">
    <property type="entry name" value="DOLICHYL GLYCOSYLTRANSFERASE"/>
    <property type="match status" value="1"/>
</dbReference>